<comment type="caution">
    <text evidence="7">The sequence shown here is derived from an EMBL/GenBank/DDBJ whole genome shotgun (WGS) entry which is preliminary data.</text>
</comment>
<dbReference type="GO" id="GO:0003959">
    <property type="term" value="F:NADPH dehydrogenase activity"/>
    <property type="evidence" value="ECO:0007669"/>
    <property type="project" value="UniProtKB-EC"/>
</dbReference>
<evidence type="ECO:0000256" key="2">
    <source>
        <dbReference type="ARBA" id="ARBA00022630"/>
    </source>
</evidence>
<dbReference type="InterPro" id="IPR001155">
    <property type="entry name" value="OxRdtase_FMN_N"/>
</dbReference>
<evidence type="ECO:0000256" key="3">
    <source>
        <dbReference type="ARBA" id="ARBA00022643"/>
    </source>
</evidence>
<dbReference type="EMBL" id="JAHLPM010000003">
    <property type="protein sequence ID" value="MBU5437342.1"/>
    <property type="molecule type" value="Genomic_DNA"/>
</dbReference>
<keyword evidence="4" id="KW-0521">NADP</keyword>
<gene>
    <name evidence="7" type="primary">namA</name>
    <name evidence="7" type="ORF">KQI42_04935</name>
</gene>
<dbReference type="NCBIfam" id="NF010047">
    <property type="entry name" value="PRK13523.1"/>
    <property type="match status" value="1"/>
</dbReference>
<comment type="cofactor">
    <cofactor evidence="1">
        <name>FMN</name>
        <dbReference type="ChEBI" id="CHEBI:58210"/>
    </cofactor>
</comment>
<evidence type="ECO:0000256" key="4">
    <source>
        <dbReference type="ARBA" id="ARBA00022857"/>
    </source>
</evidence>
<dbReference type="Proteomes" id="UP000749471">
    <property type="component" value="Unassembled WGS sequence"/>
</dbReference>
<proteinExistence type="predicted"/>
<evidence type="ECO:0000256" key="5">
    <source>
        <dbReference type="ARBA" id="ARBA00023002"/>
    </source>
</evidence>
<keyword evidence="3" id="KW-0288">FMN</keyword>
<evidence type="ECO:0000256" key="1">
    <source>
        <dbReference type="ARBA" id="ARBA00001917"/>
    </source>
</evidence>
<keyword evidence="8" id="KW-1185">Reference proteome</keyword>
<feature type="domain" description="NADH:flavin oxidoreductase/NADH oxidase N-terminal" evidence="6">
    <location>
        <begin position="8"/>
        <end position="324"/>
    </location>
</feature>
<dbReference type="Pfam" id="PF00724">
    <property type="entry name" value="Oxidored_FMN"/>
    <property type="match status" value="1"/>
</dbReference>
<reference evidence="7 8" key="1">
    <citation type="submission" date="2021-06" db="EMBL/GenBank/DDBJ databases">
        <authorList>
            <person name="Sun Q."/>
            <person name="Li D."/>
        </authorList>
    </citation>
    <scope>NUCLEOTIDE SEQUENCE [LARGE SCALE GENOMIC DNA]</scope>
    <source>
        <strain evidence="7 8">MSJ-40</strain>
    </source>
</reference>
<dbReference type="PANTHER" id="PTHR43303">
    <property type="entry name" value="NADPH DEHYDROGENASE C23G7.10C-RELATED"/>
    <property type="match status" value="1"/>
</dbReference>
<dbReference type="EC" id="1.6.99.1" evidence="7"/>
<dbReference type="PANTHER" id="PTHR43303:SF4">
    <property type="entry name" value="NADPH DEHYDROGENASE C23G7.10C-RELATED"/>
    <property type="match status" value="1"/>
</dbReference>
<evidence type="ECO:0000313" key="8">
    <source>
        <dbReference type="Proteomes" id="UP000749471"/>
    </source>
</evidence>
<organism evidence="7 8">
    <name type="scientific">Tissierella simiarum</name>
    <dbReference type="NCBI Taxonomy" id="2841534"/>
    <lineage>
        <taxon>Bacteria</taxon>
        <taxon>Bacillati</taxon>
        <taxon>Bacillota</taxon>
        <taxon>Tissierellia</taxon>
        <taxon>Tissierellales</taxon>
        <taxon>Tissierellaceae</taxon>
        <taxon>Tissierella</taxon>
    </lineage>
</organism>
<evidence type="ECO:0000313" key="7">
    <source>
        <dbReference type="EMBL" id="MBU5437342.1"/>
    </source>
</evidence>
<keyword evidence="5 7" id="KW-0560">Oxidoreductase</keyword>
<sequence length="342" mass="38894">MVIYLKTFKEYKIKGLNLKNRIVMPPMCMYSSDSEGMVKDFHINHYVSRAMGGVGLIILEATAVIPNGRISSKDLGIWKDNHISGLKSIVDGCKEYGAKMAIQLAHSGRKCEADEKYIVAPSPIQFNNEYKVPKELTKEEIKDIVLDFKNAAIRADKAGFDSIEIHGAHGYLIHEFLSPLSNKRIDEYGGSIENRVRFLKEILSSVKEVWPKDKPILLRISADDYKEGGINIHEMVKIINLVKEDIDIVHVSSGGLENVRIETYPGYQVKYSETIKEECNIPTIAVGLINEYDQVEEILSNNRADLVALGRELLRNPYWVLKSAYENNFDIEYPKQYERGFM</sequence>
<name>A0ABS6E356_9FIRM</name>
<dbReference type="InterPro" id="IPR044152">
    <property type="entry name" value="YqjM-like"/>
</dbReference>
<accession>A0ABS6E356</accession>
<dbReference type="CDD" id="cd02932">
    <property type="entry name" value="OYE_YqiM_FMN"/>
    <property type="match status" value="1"/>
</dbReference>
<protein>
    <submittedName>
        <fullName evidence="7">NADPH dehydrogenase NamA</fullName>
        <ecNumber evidence="7">1.6.99.1</ecNumber>
    </submittedName>
</protein>
<evidence type="ECO:0000259" key="6">
    <source>
        <dbReference type="Pfam" id="PF00724"/>
    </source>
</evidence>
<keyword evidence="2" id="KW-0285">Flavoprotein</keyword>